<organism evidence="7 8">
    <name type="scientific">Dehalobacterium formicoaceticum</name>
    <dbReference type="NCBI Taxonomy" id="51515"/>
    <lineage>
        <taxon>Bacteria</taxon>
        <taxon>Bacillati</taxon>
        <taxon>Bacillota</taxon>
        <taxon>Clostridia</taxon>
        <taxon>Eubacteriales</taxon>
        <taxon>Peptococcaceae</taxon>
        <taxon>Dehalobacterium</taxon>
    </lineage>
</organism>
<comment type="subcellular location">
    <subcellularLocation>
        <location evidence="1">Cell membrane</location>
        <topology evidence="1">Multi-pass membrane protein</topology>
    </subcellularLocation>
</comment>
<feature type="transmembrane region" description="Helical" evidence="6">
    <location>
        <begin position="144"/>
        <end position="161"/>
    </location>
</feature>
<dbReference type="PANTHER" id="PTHR43370">
    <property type="entry name" value="SUGAR ABC TRANSPORTER INTEGRAL MEMBRANE PROTEIN-RELATED"/>
    <property type="match status" value="1"/>
</dbReference>
<dbReference type="Pfam" id="PF02653">
    <property type="entry name" value="BPD_transp_2"/>
    <property type="match status" value="1"/>
</dbReference>
<evidence type="ECO:0000256" key="2">
    <source>
        <dbReference type="ARBA" id="ARBA00022475"/>
    </source>
</evidence>
<feature type="transmembrane region" description="Helical" evidence="6">
    <location>
        <begin position="62"/>
        <end position="84"/>
    </location>
</feature>
<gene>
    <name evidence="7" type="ORF">NVS47_08705</name>
</gene>
<evidence type="ECO:0000256" key="6">
    <source>
        <dbReference type="SAM" id="Phobius"/>
    </source>
</evidence>
<evidence type="ECO:0000313" key="8">
    <source>
        <dbReference type="Proteomes" id="UP001524944"/>
    </source>
</evidence>
<name>A0ABT1Y651_9FIRM</name>
<reference evidence="7 8" key="1">
    <citation type="submission" date="2022-08" db="EMBL/GenBank/DDBJ databases">
        <title>Proteogenomics of the novel Dehalobacterium formicoaceticum strain EZ94 highlights a key role of methyltransferases during anaerobic dichloromethane degradation.</title>
        <authorList>
            <person name="Wasmund K."/>
        </authorList>
    </citation>
    <scope>NUCLEOTIDE SEQUENCE [LARGE SCALE GENOMIC DNA]</scope>
    <source>
        <strain evidence="7 8">EZ94</strain>
    </source>
</reference>
<feature type="transmembrane region" description="Helical" evidence="6">
    <location>
        <begin position="191"/>
        <end position="213"/>
    </location>
</feature>
<dbReference type="RefSeq" id="WP_089609146.1">
    <property type="nucleotide sequence ID" value="NZ_CP022121.1"/>
</dbReference>
<feature type="transmembrane region" description="Helical" evidence="6">
    <location>
        <begin position="269"/>
        <end position="286"/>
    </location>
</feature>
<comment type="caution">
    <text evidence="7">The sequence shown here is derived from an EMBL/GenBank/DDBJ whole genome shotgun (WGS) entry which is preliminary data.</text>
</comment>
<evidence type="ECO:0000256" key="4">
    <source>
        <dbReference type="ARBA" id="ARBA00022989"/>
    </source>
</evidence>
<keyword evidence="8" id="KW-1185">Reference proteome</keyword>
<evidence type="ECO:0000313" key="7">
    <source>
        <dbReference type="EMBL" id="MCR6545590.1"/>
    </source>
</evidence>
<keyword evidence="3 6" id="KW-0812">Transmembrane</keyword>
<dbReference type="CDD" id="cd06580">
    <property type="entry name" value="TM_PBP1_transp_TpRbsC_like"/>
    <property type="match status" value="1"/>
</dbReference>
<evidence type="ECO:0000256" key="3">
    <source>
        <dbReference type="ARBA" id="ARBA00022692"/>
    </source>
</evidence>
<feature type="transmembrane region" description="Helical" evidence="6">
    <location>
        <begin position="225"/>
        <end position="249"/>
    </location>
</feature>
<sequence>MDQLFMVTLLATAVTAGTPILLAALGEIITEKSGILNLGVEGMMLVGAVVGFMANVATQNPWLGVLMALIAGGLMALMHAFLTITLRGNQVVCGLALTIFGTGLSGFLGKSFVGIPAPASFKAFSVPLLGDLPLIGPIFFRQDALVYVSYLLVIVLALFLYKTRWGLSLRAVGENPAAADAVGISVFRIRYLSVIAGGMLAGLGGAYLSLAYAPSWLENMTAGRGWIAVALVIFATWNPVKCLVGSYIFGGLDALGFRIQTRGIDISPFFLQMLPYIATIIVLIFVSRETKTHRVSSPKALSIPYDREER</sequence>
<dbReference type="PANTHER" id="PTHR43370:SF2">
    <property type="entry name" value="ABC TRANSPORTER PERMEASE PROTEIN"/>
    <property type="match status" value="1"/>
</dbReference>
<accession>A0ABT1Y651</accession>
<dbReference type="Proteomes" id="UP001524944">
    <property type="component" value="Unassembled WGS sequence"/>
</dbReference>
<proteinExistence type="predicted"/>
<protein>
    <submittedName>
        <fullName evidence="7">ABC transporter permease</fullName>
    </submittedName>
</protein>
<evidence type="ECO:0000256" key="1">
    <source>
        <dbReference type="ARBA" id="ARBA00004651"/>
    </source>
</evidence>
<feature type="transmembrane region" description="Helical" evidence="6">
    <location>
        <begin position="6"/>
        <end position="26"/>
    </location>
</feature>
<feature type="transmembrane region" description="Helical" evidence="6">
    <location>
        <begin position="91"/>
        <end position="109"/>
    </location>
</feature>
<feature type="transmembrane region" description="Helical" evidence="6">
    <location>
        <begin position="38"/>
        <end position="56"/>
    </location>
</feature>
<keyword evidence="5 6" id="KW-0472">Membrane</keyword>
<dbReference type="InterPro" id="IPR001851">
    <property type="entry name" value="ABC_transp_permease"/>
</dbReference>
<keyword evidence="2" id="KW-1003">Cell membrane</keyword>
<keyword evidence="4 6" id="KW-1133">Transmembrane helix</keyword>
<evidence type="ECO:0000256" key="5">
    <source>
        <dbReference type="ARBA" id="ARBA00023136"/>
    </source>
</evidence>
<dbReference type="EMBL" id="JANPWE010000003">
    <property type="protein sequence ID" value="MCR6545590.1"/>
    <property type="molecule type" value="Genomic_DNA"/>
</dbReference>